<proteinExistence type="predicted"/>
<gene>
    <name evidence="1" type="ORF">KU39_844</name>
</gene>
<dbReference type="Proteomes" id="UP000029558">
    <property type="component" value="Chromosome"/>
</dbReference>
<protein>
    <submittedName>
        <fullName evidence="1">Transposase</fullName>
    </submittedName>
</protein>
<reference evidence="1 2" key="1">
    <citation type="journal article" date="2014" name="Genome Announc.">
        <title>Comparative Genome Analysis of Two Isolates of the Fish Pathogen Piscirickettsia salmonis from Different Hosts Reveals Major Differences in Virulence-Associated Secretion Systems.</title>
        <authorList>
            <person name="Bohle H."/>
            <person name="Henriquez P."/>
            <person name="Grothusen H."/>
            <person name="Navas E."/>
            <person name="Sandoval A."/>
            <person name="Bustamante F."/>
            <person name="Bustos P."/>
            <person name="Mancilla M."/>
        </authorList>
    </citation>
    <scope>NUCLEOTIDE SEQUENCE [LARGE SCALE GENOMIC DNA]</scope>
    <source>
        <strain evidence="2">B1-32597</strain>
    </source>
</reference>
<dbReference type="AlphaFoldDB" id="A0AAC8VG97"/>
<evidence type="ECO:0000313" key="1">
    <source>
        <dbReference type="EMBL" id="ALB22027.1"/>
    </source>
</evidence>
<sequence>MDLTLISLFCVIDDFCQELLPQWNAILLEDTNKKRNKPSQMSTSEIMTIMIYFHKRCEPWSAKHGVSRPR</sequence>
<evidence type="ECO:0000313" key="2">
    <source>
        <dbReference type="Proteomes" id="UP000029558"/>
    </source>
</evidence>
<organism evidence="1 2">
    <name type="scientific">Piscirickettsia salmonis</name>
    <dbReference type="NCBI Taxonomy" id="1238"/>
    <lineage>
        <taxon>Bacteria</taxon>
        <taxon>Pseudomonadati</taxon>
        <taxon>Pseudomonadota</taxon>
        <taxon>Gammaproteobacteria</taxon>
        <taxon>Thiotrichales</taxon>
        <taxon>Piscirickettsiaceae</taxon>
        <taxon>Piscirickettsia</taxon>
    </lineage>
</organism>
<name>A0AAC8VG97_PISSA</name>
<dbReference type="RefSeq" id="WP_036773679.1">
    <property type="nucleotide sequence ID" value="NZ_CP012508.1"/>
</dbReference>
<dbReference type="EMBL" id="CP012508">
    <property type="protein sequence ID" value="ALB22027.1"/>
    <property type="molecule type" value="Genomic_DNA"/>
</dbReference>
<accession>A0AAC8VG97</accession>